<name>A0A8T2JVI2_9PIPI</name>
<organism evidence="4 5">
    <name type="scientific">Hymenochirus boettgeri</name>
    <name type="common">Congo dwarf clawed frog</name>
    <dbReference type="NCBI Taxonomy" id="247094"/>
    <lineage>
        <taxon>Eukaryota</taxon>
        <taxon>Metazoa</taxon>
        <taxon>Chordata</taxon>
        <taxon>Craniata</taxon>
        <taxon>Vertebrata</taxon>
        <taxon>Euteleostomi</taxon>
        <taxon>Amphibia</taxon>
        <taxon>Batrachia</taxon>
        <taxon>Anura</taxon>
        <taxon>Pipoidea</taxon>
        <taxon>Pipidae</taxon>
        <taxon>Pipinae</taxon>
        <taxon>Hymenochirus</taxon>
    </lineage>
</organism>
<evidence type="ECO:0000259" key="3">
    <source>
        <dbReference type="PROSITE" id="PS50157"/>
    </source>
</evidence>
<reference evidence="4" key="1">
    <citation type="thesis" date="2020" institute="ProQuest LLC" country="789 East Eisenhower Parkway, Ann Arbor, MI, USA">
        <title>Comparative Genomics and Chromosome Evolution.</title>
        <authorList>
            <person name="Mudd A.B."/>
        </authorList>
    </citation>
    <scope>NUCLEOTIDE SEQUENCE</scope>
    <source>
        <strain evidence="4">Female2</strain>
        <tissue evidence="4">Blood</tissue>
    </source>
</reference>
<feature type="region of interest" description="Disordered" evidence="2">
    <location>
        <begin position="271"/>
        <end position="291"/>
    </location>
</feature>
<evidence type="ECO:0000313" key="5">
    <source>
        <dbReference type="Proteomes" id="UP000812440"/>
    </source>
</evidence>
<keyword evidence="1" id="KW-0863">Zinc-finger</keyword>
<dbReference type="InterPro" id="IPR013087">
    <property type="entry name" value="Znf_C2H2_type"/>
</dbReference>
<feature type="region of interest" description="Disordered" evidence="2">
    <location>
        <begin position="218"/>
        <end position="251"/>
    </location>
</feature>
<feature type="compositionally biased region" description="Acidic residues" evidence="2">
    <location>
        <begin position="273"/>
        <end position="285"/>
    </location>
</feature>
<dbReference type="InterPro" id="IPR031885">
    <property type="entry name" value="DUF4764"/>
</dbReference>
<evidence type="ECO:0000256" key="2">
    <source>
        <dbReference type="SAM" id="MobiDB-lite"/>
    </source>
</evidence>
<feature type="region of interest" description="Disordered" evidence="2">
    <location>
        <begin position="559"/>
        <end position="579"/>
    </location>
</feature>
<evidence type="ECO:0000313" key="4">
    <source>
        <dbReference type="EMBL" id="KAG8449259.1"/>
    </source>
</evidence>
<dbReference type="AlphaFoldDB" id="A0A8T2JVI2"/>
<keyword evidence="5" id="KW-1185">Reference proteome</keyword>
<sequence length="685" mass="77343">MASQLSFSGCAELEPGPEVHYVQAESERSEGTEKTVSEEMNHELIRGIAQTTALYFLQPDGSLVQEATLAEQLVEDTGLQSTAGSSPINYASRQLQAAAQEVELNLGPGQQIEAFTTVQLEVPKLQKQKDVDEVVGTPVVLNVQSQKSRITSGKLFHLKTRAEQGQQKFFWQRHGSSMFVQSPPLSSEKPKYEETNMKAMPLLNKQNFSVSFSHTVSGNKATCDSKSQKNEQKAKKSLKVKTRSGRISRPPMHKAKDYKFIKTGALALNSPSDSDDYSELSTEGEDDRKTGNIAYDSQGFKLKHTLFQCETCEKSYMGKGGLLRHYRLYPSHGQIESSERNISMTSANEDEKRIFNSQQPKSNNTIKKPKCRGRPGRPRRYEARSGLPQKTFDSISNESDKKARFKEFLQQYEDKDLKELVAPHLTKLVTVYEFLLLKVQEAHPGKPSFPLIYKEFEQLHSMVKCLAQDYFCNMLQNEKSFDVNNEQVAESLGIKREIIRKLHPVPSTDLNEVYSQTKQKHKTECSAEEALPPVKVPRVDGKNSECRDEDRTAEMFFIISDQEKNKKNNDQQNDPATEYTSDEKILINYSEDIVGTVAQLGDHVHADDLYWVKPQSSETSEISYKPSLSNSNSIEQSKELTLNKLANDIEDQFCSIPIESTLNSDFSICLYSNETEISRCDHAVS</sequence>
<dbReference type="GO" id="GO:0008270">
    <property type="term" value="F:zinc ion binding"/>
    <property type="evidence" value="ECO:0007669"/>
    <property type="project" value="UniProtKB-KW"/>
</dbReference>
<accession>A0A8T2JVI2</accession>
<feature type="compositionally biased region" description="Basic residues" evidence="2">
    <location>
        <begin position="367"/>
        <end position="378"/>
    </location>
</feature>
<dbReference type="EMBL" id="JAACNH010000003">
    <property type="protein sequence ID" value="KAG8449259.1"/>
    <property type="molecule type" value="Genomic_DNA"/>
</dbReference>
<proteinExistence type="predicted"/>
<gene>
    <name evidence="4" type="ORF">GDO86_016071</name>
</gene>
<feature type="domain" description="C2H2-type" evidence="3">
    <location>
        <begin position="307"/>
        <end position="337"/>
    </location>
</feature>
<dbReference type="PANTHER" id="PTHR16116">
    <property type="entry name" value="ZINC FINGER PROTEIN 839"/>
    <property type="match status" value="1"/>
</dbReference>
<dbReference type="Pfam" id="PF15961">
    <property type="entry name" value="DUF4764"/>
    <property type="match status" value="2"/>
</dbReference>
<dbReference type="PROSITE" id="PS50157">
    <property type="entry name" value="ZINC_FINGER_C2H2_2"/>
    <property type="match status" value="1"/>
</dbReference>
<evidence type="ECO:0000256" key="1">
    <source>
        <dbReference type="PROSITE-ProRule" id="PRU00042"/>
    </source>
</evidence>
<dbReference type="OrthoDB" id="5981545at2759"/>
<feature type="compositionally biased region" description="Polar residues" evidence="2">
    <location>
        <begin position="336"/>
        <end position="347"/>
    </location>
</feature>
<dbReference type="Proteomes" id="UP000812440">
    <property type="component" value="Chromosome 8_10"/>
</dbReference>
<feature type="compositionally biased region" description="Basic residues" evidence="2">
    <location>
        <begin position="235"/>
        <end position="246"/>
    </location>
</feature>
<dbReference type="PANTHER" id="PTHR16116:SF5">
    <property type="entry name" value="ZINC FINGER PROTEIN 839"/>
    <property type="match status" value="1"/>
</dbReference>
<dbReference type="InterPro" id="IPR039946">
    <property type="entry name" value="ZN839"/>
</dbReference>
<protein>
    <recommendedName>
        <fullName evidence="3">C2H2-type domain-containing protein</fullName>
    </recommendedName>
</protein>
<feature type="compositionally biased region" description="Polar residues" evidence="2">
    <location>
        <begin position="355"/>
        <end position="366"/>
    </location>
</feature>
<keyword evidence="1" id="KW-0479">Metal-binding</keyword>
<keyword evidence="1" id="KW-0862">Zinc</keyword>
<feature type="region of interest" description="Disordered" evidence="2">
    <location>
        <begin position="336"/>
        <end position="394"/>
    </location>
</feature>
<comment type="caution">
    <text evidence="4">The sequence shown here is derived from an EMBL/GenBank/DDBJ whole genome shotgun (WGS) entry which is preliminary data.</text>
</comment>